<dbReference type="Gene3D" id="3.40.50.10540">
    <property type="entry name" value="Crotonobetainyl-coa:carnitine coa-transferase, domain 1"/>
    <property type="match status" value="1"/>
</dbReference>
<evidence type="ECO:0000256" key="1">
    <source>
        <dbReference type="ARBA" id="ARBA00022679"/>
    </source>
</evidence>
<feature type="non-terminal residue" evidence="2">
    <location>
        <position position="284"/>
    </location>
</feature>
<sequence length="284" mass="30985">SDLGAEVIKIERPEVGDIARGNGPVVRGQSTYFLSLNRGKKSVTLNLATEEGVEVFLELVRNADVLVQNFKPGTMEKMGLNYERVKEYNPRIIYVSGSGFGQDGPYAEKPAFDVIIQAMGGVMSITGEEGGPPIRPGVSYGDIAAGLFLCIATLAALQERHTSGEGQLVDISMLDCQVAVQENAFVRYLNTGEIPHALGTRHPVITPFQTFQTSDGSIAVALRGGIKDQWPLFCAAIDRVDIIDDTRFIDGWSRTQNYKALEPIMAAAMKTKTTSEWVEELEKV</sequence>
<keyword evidence="1" id="KW-0808">Transferase</keyword>
<gene>
    <name evidence="2" type="ORF">S01H1_20266</name>
</gene>
<dbReference type="SUPFAM" id="SSF89796">
    <property type="entry name" value="CoA-transferase family III (CaiB/BaiF)"/>
    <property type="match status" value="1"/>
</dbReference>
<dbReference type="Gene3D" id="3.30.1540.10">
    <property type="entry name" value="formyl-coa transferase, domain 3"/>
    <property type="match status" value="1"/>
</dbReference>
<protein>
    <recommendedName>
        <fullName evidence="3">CoA transferase</fullName>
    </recommendedName>
</protein>
<evidence type="ECO:0000313" key="2">
    <source>
        <dbReference type="EMBL" id="GAF99131.1"/>
    </source>
</evidence>
<dbReference type="PANTHER" id="PTHR48207">
    <property type="entry name" value="SUCCINATE--HYDROXYMETHYLGLUTARATE COA-TRANSFERASE"/>
    <property type="match status" value="1"/>
</dbReference>
<accession>X0UIL2</accession>
<dbReference type="InterPro" id="IPR050483">
    <property type="entry name" value="CoA-transferase_III_domain"/>
</dbReference>
<dbReference type="AlphaFoldDB" id="X0UIL2"/>
<dbReference type="InterPro" id="IPR044855">
    <property type="entry name" value="CoA-Trfase_III_dom3_sf"/>
</dbReference>
<organism evidence="2">
    <name type="scientific">marine sediment metagenome</name>
    <dbReference type="NCBI Taxonomy" id="412755"/>
    <lineage>
        <taxon>unclassified sequences</taxon>
        <taxon>metagenomes</taxon>
        <taxon>ecological metagenomes</taxon>
    </lineage>
</organism>
<proteinExistence type="predicted"/>
<comment type="caution">
    <text evidence="2">The sequence shown here is derived from an EMBL/GenBank/DDBJ whole genome shotgun (WGS) entry which is preliminary data.</text>
</comment>
<dbReference type="InterPro" id="IPR023606">
    <property type="entry name" value="CoA-Trfase_III_dom_1_sf"/>
</dbReference>
<dbReference type="PANTHER" id="PTHR48207:SF3">
    <property type="entry name" value="SUCCINATE--HYDROXYMETHYLGLUTARATE COA-TRANSFERASE"/>
    <property type="match status" value="1"/>
</dbReference>
<feature type="non-terminal residue" evidence="2">
    <location>
        <position position="1"/>
    </location>
</feature>
<reference evidence="2" key="1">
    <citation type="journal article" date="2014" name="Front. Microbiol.">
        <title>High frequency of phylogenetically diverse reductive dehalogenase-homologous genes in deep subseafloor sedimentary metagenomes.</title>
        <authorList>
            <person name="Kawai M."/>
            <person name="Futagami T."/>
            <person name="Toyoda A."/>
            <person name="Takaki Y."/>
            <person name="Nishi S."/>
            <person name="Hori S."/>
            <person name="Arai W."/>
            <person name="Tsubouchi T."/>
            <person name="Morono Y."/>
            <person name="Uchiyama I."/>
            <person name="Ito T."/>
            <person name="Fujiyama A."/>
            <person name="Inagaki F."/>
            <person name="Takami H."/>
        </authorList>
    </citation>
    <scope>NUCLEOTIDE SEQUENCE</scope>
    <source>
        <strain evidence="2">Expedition CK06-06</strain>
    </source>
</reference>
<dbReference type="InterPro" id="IPR003673">
    <property type="entry name" value="CoA-Trfase_fam_III"/>
</dbReference>
<evidence type="ECO:0008006" key="3">
    <source>
        <dbReference type="Google" id="ProtNLM"/>
    </source>
</evidence>
<name>X0UIL2_9ZZZZ</name>
<dbReference type="GO" id="GO:0008410">
    <property type="term" value="F:CoA-transferase activity"/>
    <property type="evidence" value="ECO:0007669"/>
    <property type="project" value="TreeGrafter"/>
</dbReference>
<dbReference type="Pfam" id="PF02515">
    <property type="entry name" value="CoA_transf_3"/>
    <property type="match status" value="1"/>
</dbReference>
<dbReference type="EMBL" id="BARS01011061">
    <property type="protein sequence ID" value="GAF99131.1"/>
    <property type="molecule type" value="Genomic_DNA"/>
</dbReference>